<name>A0ABV1NL81_9GAMM</name>
<dbReference type="EMBL" id="JBEGCJ010000007">
    <property type="protein sequence ID" value="MEQ6918725.1"/>
    <property type="molecule type" value="Genomic_DNA"/>
</dbReference>
<dbReference type="RefSeq" id="WP_349763010.1">
    <property type="nucleotide sequence ID" value="NZ_JBEGCJ010000007.1"/>
</dbReference>
<accession>A0ABV1NL81</accession>
<gene>
    <name evidence="1" type="ORF">ABE960_14495</name>
</gene>
<protein>
    <submittedName>
        <fullName evidence="1">Uncharacterized protein</fullName>
    </submittedName>
</protein>
<organism evidence="1 2">
    <name type="scientific">Halomonas aquatica</name>
    <dbReference type="NCBI Taxonomy" id="3151123"/>
    <lineage>
        <taxon>Bacteria</taxon>
        <taxon>Pseudomonadati</taxon>
        <taxon>Pseudomonadota</taxon>
        <taxon>Gammaproteobacteria</taxon>
        <taxon>Oceanospirillales</taxon>
        <taxon>Halomonadaceae</taxon>
        <taxon>Halomonas</taxon>
    </lineage>
</organism>
<dbReference type="Proteomes" id="UP001442468">
    <property type="component" value="Unassembled WGS sequence"/>
</dbReference>
<sequence>MDLSATANIEDASQADYLAEIVSGVLRQKAAGLNDDAQALMRVTDSRNDIVEETQDSFDIALDNIFDALPHLLEVWPTSALEAYRLLDVARRESLALILAVTQQSGATPSPVDFRWALYSGALPNGSPLRVPPTLEECLSGWWAYH</sequence>
<evidence type="ECO:0000313" key="1">
    <source>
        <dbReference type="EMBL" id="MEQ6918725.1"/>
    </source>
</evidence>
<comment type="caution">
    <text evidence="1">The sequence shown here is derived from an EMBL/GenBank/DDBJ whole genome shotgun (WGS) entry which is preliminary data.</text>
</comment>
<reference evidence="1 2" key="1">
    <citation type="submission" date="2024-05" db="EMBL/GenBank/DDBJ databases">
        <title>Halomonas sp. SSM6 16S ribosomal RNA gene Genome sequencing and assembly.</title>
        <authorList>
            <person name="Yook S."/>
        </authorList>
    </citation>
    <scope>NUCLEOTIDE SEQUENCE [LARGE SCALE GENOMIC DNA]</scope>
    <source>
        <strain evidence="1 2">SSM6</strain>
    </source>
</reference>
<keyword evidence="2" id="KW-1185">Reference proteome</keyword>
<evidence type="ECO:0000313" key="2">
    <source>
        <dbReference type="Proteomes" id="UP001442468"/>
    </source>
</evidence>
<proteinExistence type="predicted"/>